<dbReference type="GO" id="GO:0000139">
    <property type="term" value="C:Golgi membrane"/>
    <property type="evidence" value="ECO:0007669"/>
    <property type="project" value="UniProtKB-SubCell"/>
</dbReference>
<evidence type="ECO:0000256" key="7">
    <source>
        <dbReference type="ARBA" id="ARBA00022833"/>
    </source>
</evidence>
<evidence type="ECO:0000259" key="18">
    <source>
        <dbReference type="SMART" id="SM00872"/>
    </source>
</evidence>
<proteinExistence type="inferred from homology"/>
<comment type="catalytic activity">
    <reaction evidence="14">
        <text>N(4)-{beta-D-GlcNAc-(1-&gt;2)-alpha-D-Man-(1-&gt;3)-[alpha-D-Man-(1-&gt;3)-[alpha-D-Man-(1-&gt;6)]-alpha-D-Man-(1-&gt;6)]-beta-D-Man-(1-&gt;4)-beta-D-GlcNAc-(1-&gt;4)-beta-D-GlcNAc}-L-asparaginyl-[protein] + 2 H2O = 2 alpha-D-mannopyranose + an N(4)-{beta-D-GlcNAc-(1-&gt;2)-alpha-D-Man-(1-&gt;3)-[alpha-D-Man-(1-&gt;6)]-beta-D-Man-(1-&gt;4)-beta-D-GlcNAc-(1-&gt;4)-beta-D-GlcNAc}-L-asparaginyl-[protein]</text>
        <dbReference type="Rhea" id="RHEA:56052"/>
        <dbReference type="Rhea" id="RHEA-COMP:14368"/>
        <dbReference type="Rhea" id="RHEA-COMP:14369"/>
        <dbReference type="ChEBI" id="CHEBI:15377"/>
        <dbReference type="ChEBI" id="CHEBI:28729"/>
        <dbReference type="ChEBI" id="CHEBI:60615"/>
        <dbReference type="ChEBI" id="CHEBI:60625"/>
        <dbReference type="EC" id="3.2.1.114"/>
    </reaction>
</comment>
<dbReference type="InterPro" id="IPR028995">
    <property type="entry name" value="Glyco_hydro_57/38_cen_sf"/>
</dbReference>
<name>A0A176WC57_MARPO</name>
<evidence type="ECO:0000256" key="11">
    <source>
        <dbReference type="ARBA" id="ARBA00023136"/>
    </source>
</evidence>
<keyword evidence="4 17" id="KW-0812">Transmembrane</keyword>
<dbReference type="GO" id="GO:0046872">
    <property type="term" value="F:metal ion binding"/>
    <property type="evidence" value="ECO:0007669"/>
    <property type="project" value="UniProtKB-KW"/>
</dbReference>
<dbReference type="SMART" id="SM00872">
    <property type="entry name" value="Alpha-mann_mid"/>
    <property type="match status" value="1"/>
</dbReference>
<keyword evidence="13 15" id="KW-0326">Glycosidase</keyword>
<dbReference type="InterPro" id="IPR013780">
    <property type="entry name" value="Glyco_hydro_b"/>
</dbReference>
<keyword evidence="7 15" id="KW-0862">Zinc</keyword>
<evidence type="ECO:0000256" key="9">
    <source>
        <dbReference type="ARBA" id="ARBA00022989"/>
    </source>
</evidence>
<evidence type="ECO:0000256" key="13">
    <source>
        <dbReference type="ARBA" id="ARBA00023295"/>
    </source>
</evidence>
<keyword evidence="12" id="KW-1015">Disulfide bond</keyword>
<feature type="region of interest" description="Disordered" evidence="16">
    <location>
        <begin position="21"/>
        <end position="46"/>
    </location>
</feature>
<dbReference type="Gene3D" id="3.20.110.10">
    <property type="entry name" value="Glycoside hydrolase 38, N terminal domain"/>
    <property type="match status" value="1"/>
</dbReference>
<dbReference type="InterPro" id="IPR050843">
    <property type="entry name" value="Glycosyl_Hydrlase_38"/>
</dbReference>
<reference evidence="19" key="2">
    <citation type="journal article" date="2019" name="Curr. Biol.">
        <title>Chromatin organization in early land plants reveals an ancestral association between H3K27me3, transposons, and constitutive heterochromatin.</title>
        <authorList>
            <person name="Montgomery S.A."/>
            <person name="Tanizawa Y."/>
            <person name="Galik B."/>
            <person name="Wang N."/>
            <person name="Ito T."/>
            <person name="Mochizuki T."/>
            <person name="Akimcheva S."/>
            <person name="Bowman J."/>
            <person name="Cognat V."/>
            <person name="Drouard L."/>
            <person name="Ekker H."/>
            <person name="Houng S."/>
            <person name="Kohchi T."/>
            <person name="Lin S."/>
            <person name="Liu L.D."/>
            <person name="Nakamura Y."/>
            <person name="Valeeva L.R."/>
            <person name="Shakirov E.V."/>
            <person name="Shippen D.E."/>
            <person name="Wei W."/>
            <person name="Yagura M."/>
            <person name="Yamaoka S."/>
            <person name="Yamato K.T."/>
            <person name="Liu C."/>
            <person name="Berger F."/>
        </authorList>
    </citation>
    <scope>NUCLEOTIDE SEQUENCE [LARGE SCALE GENOMIC DNA]</scope>
    <source>
        <strain evidence="19">Tak-1</strain>
    </source>
</reference>
<dbReference type="SUPFAM" id="SSF88713">
    <property type="entry name" value="Glycoside hydrolase/deacetylase"/>
    <property type="match status" value="1"/>
</dbReference>
<sequence>MSGYGPYASSSLGPTSLHVGGSGTGAARRLSKLGGGAPNSKRKRAKRPILQSFRRKFINCVLYSALLVFSLGIYKGSRYFPSSIDGQEASSNAFFSSLPALNGSSHTGVSKAKTDITTQGLYEDIKFLNEEGGVWRQGWNVQYKGDEWNTEKLKVVVVPHSHNDPGWLRTVEEYYQERSKSILSTIVSSLKKDTRRKFIWEEMSYLERWWRDASETEKGDFKHLVLTGQLEIVGGGWVMNDEANSHYYAIIQQMIAGNMWLLETVGVVPKNSWAIDPFGHSPTMAYLLRRMGFKNMLIQRTHYEVKKALALKQNLEFMWRQSWDGSNTTDIFCHMMPFYSYDVPHTCGPEPGVCCQFDYARLPGIGKAEMCPWGHNPQIITPQNVEERAHLLLDQYRKKSTLYRSNTLLVPLGDDFRYTSMVEAEAQFTNLQKIFDYINSQPNLKASVQFGTLEDYFSTLRAEVGPGVSTDSGLDLVPGFPSLSGDFFTYADRVHDYWSGYYVSRPFYKAVDRVLEETMRAADILYTLTSAYCKATGSYDFPLMFNDKLVSARRNLALFQHHDGVTGTAKNHVVIDYGERMHRSVLDLLRFMSDSVHTLISRSAKVGRCENHNKEELEFYEPEQARERYDLLPVKTTLKVTGENVRRVVLFNSLEESVEQVVTILVDDTAVCVFDSKWVPVRSQASPEWDFGGSFAGKPDTGKHRLQWQAEVPAMGLQTYIISPASLSQDCVTPTLANLQVFNPPQDFVCPAPYECASKSDDHLEIKNQHQALVFGARNGLLFSVTIRDGQEISVEEELAFYSSHKSGAYLFAPDGEAVSFVEPGGLMIAVEGPLMQEVYTIPKTSKGSNAPVPVIRSARLFAGNSVQAAVAEMEYHTQLSHTAFDNKELIARFRTELNNKKVFYSDLNGFQTIRRETYEKIPLQGNYYPMPSLAFFQCPTGRRFSIHSRQALGVASLDKGCLEVMLDRRLRQDDGRGLGQGVVDNHPNSVVFHLLIEKNSTAIPDLEKGSSRVQSLLSHRVGAQLNYPLHAFLGKPESFANLRPSMEEKLLRATMSPMAQNIPCDLHVVSLQSLKTAGLSDSVKHKVGVLLQRRGLDPAYGVDEDLESKKRCTTLSDGTWNLFEMFNELEMVDARHSSLNFVQDDTKEFGYLEQVHRKEGKSQRRGFLTLDPMEIEAFKLELRPRE</sequence>
<reference evidence="22" key="3">
    <citation type="journal article" date="2020" name="Curr. Biol.">
        <title>Chromatin organization in early land plants reveals an ancestral association between H3K27me3, transposons, and constitutive heterochromatin.</title>
        <authorList>
            <person name="Montgomery S.A."/>
            <person name="Tanizawa Y."/>
            <person name="Galik B."/>
            <person name="Wang N."/>
            <person name="Ito T."/>
            <person name="Mochizuki T."/>
            <person name="Akimcheva S."/>
            <person name="Bowman J.L."/>
            <person name="Cognat V."/>
            <person name="Marechal-Drouard L."/>
            <person name="Ekker H."/>
            <person name="Hong S.F."/>
            <person name="Kohchi T."/>
            <person name="Lin S.S."/>
            <person name="Liu L.D."/>
            <person name="Nakamura Y."/>
            <person name="Valeeva L.R."/>
            <person name="Shakirov E.V."/>
            <person name="Shippen D.E."/>
            <person name="Wei W.L."/>
            <person name="Yagura M."/>
            <person name="Yamaoka S."/>
            <person name="Yamato K.T."/>
            <person name="Liu C."/>
            <person name="Berger F."/>
        </authorList>
    </citation>
    <scope>NUCLEOTIDE SEQUENCE [LARGE SCALE GENOMIC DNA]</scope>
    <source>
        <strain evidence="22">Tak-1</strain>
    </source>
</reference>
<dbReference type="AlphaFoldDB" id="A0A176WC57"/>
<dbReference type="Gene3D" id="1.20.1270.50">
    <property type="entry name" value="Glycoside hydrolase family 38, central domain"/>
    <property type="match status" value="1"/>
</dbReference>
<dbReference type="InterPro" id="IPR000602">
    <property type="entry name" value="Glyco_hydro_38_N"/>
</dbReference>
<comment type="similarity">
    <text evidence="3 15">Belongs to the glycosyl hydrolase 38 family.</text>
</comment>
<keyword evidence="9 17" id="KW-1133">Transmembrane helix</keyword>
<dbReference type="SUPFAM" id="SSF74650">
    <property type="entry name" value="Galactose mutarotase-like"/>
    <property type="match status" value="1"/>
</dbReference>
<keyword evidence="21" id="KW-1185">Reference proteome</keyword>
<dbReference type="PANTHER" id="PTHR11607:SF3">
    <property type="entry name" value="LYSOSOMAL ALPHA-MANNOSIDASE"/>
    <property type="match status" value="1"/>
</dbReference>
<keyword evidence="10" id="KW-0333">Golgi apparatus</keyword>
<dbReference type="EC" id="3.2.1.-" evidence="15"/>
<dbReference type="FunFam" id="1.20.1270.50:FF:000001">
    <property type="entry name" value="Alpha-mannosidase"/>
    <property type="match status" value="1"/>
</dbReference>
<dbReference type="EMBL" id="AP019871">
    <property type="protein sequence ID" value="BBN14131.1"/>
    <property type="molecule type" value="Genomic_DNA"/>
</dbReference>
<dbReference type="Pfam" id="PF01074">
    <property type="entry name" value="Glyco_hydro_38N"/>
    <property type="match status" value="1"/>
</dbReference>
<dbReference type="GO" id="GO:0006491">
    <property type="term" value="P:N-glycan processing"/>
    <property type="evidence" value="ECO:0007669"/>
    <property type="project" value="TreeGrafter"/>
</dbReference>
<evidence type="ECO:0000313" key="21">
    <source>
        <dbReference type="Proteomes" id="UP000077202"/>
    </source>
</evidence>
<keyword evidence="8" id="KW-0735">Signal-anchor</keyword>
<dbReference type="InterPro" id="IPR011682">
    <property type="entry name" value="Glyco_hydro_38_C"/>
</dbReference>
<dbReference type="Pfam" id="PF09261">
    <property type="entry name" value="Alpha-mann_mid"/>
    <property type="match status" value="1"/>
</dbReference>
<protein>
    <recommendedName>
        <fullName evidence="15">Alpha-mannosidase</fullName>
        <ecNumber evidence="15">3.2.1.-</ecNumber>
    </recommendedName>
</protein>
<dbReference type="InterPro" id="IPR037094">
    <property type="entry name" value="Glyco_hydro_38_cen_sf"/>
</dbReference>
<evidence type="ECO:0000313" key="20">
    <source>
        <dbReference type="EMBL" id="OAE29962.1"/>
    </source>
</evidence>
<dbReference type="InterPro" id="IPR015341">
    <property type="entry name" value="Glyco_hydro_38_cen"/>
</dbReference>
<dbReference type="Pfam" id="PF07748">
    <property type="entry name" value="Glyco_hydro_38C"/>
    <property type="match status" value="1"/>
</dbReference>
<evidence type="ECO:0000256" key="2">
    <source>
        <dbReference type="ARBA" id="ARBA00004922"/>
    </source>
</evidence>
<comment type="cofactor">
    <cofactor evidence="15">
        <name>Zn(2+)</name>
        <dbReference type="ChEBI" id="CHEBI:29105"/>
    </cofactor>
    <text evidence="15">Binds 1 zinc ion per subunit.</text>
</comment>
<dbReference type="PANTHER" id="PTHR11607">
    <property type="entry name" value="ALPHA-MANNOSIDASE"/>
    <property type="match status" value="1"/>
</dbReference>
<keyword evidence="6 15" id="KW-0378">Hydrolase</keyword>
<evidence type="ECO:0000256" key="15">
    <source>
        <dbReference type="RuleBase" id="RU361199"/>
    </source>
</evidence>
<evidence type="ECO:0000256" key="3">
    <source>
        <dbReference type="ARBA" id="ARBA00009792"/>
    </source>
</evidence>
<evidence type="ECO:0000256" key="14">
    <source>
        <dbReference type="ARBA" id="ARBA00093232"/>
    </source>
</evidence>
<evidence type="ECO:0000313" key="19">
    <source>
        <dbReference type="EMBL" id="BBN14131.1"/>
    </source>
</evidence>
<evidence type="ECO:0000256" key="16">
    <source>
        <dbReference type="SAM" id="MobiDB-lite"/>
    </source>
</evidence>
<dbReference type="InterPro" id="IPR011330">
    <property type="entry name" value="Glyco_hydro/deAcase_b/a-brl"/>
</dbReference>
<gene>
    <name evidence="20" type="ORF">AXG93_669s1110</name>
    <name evidence="19" type="ORF">Mp_6g09110</name>
</gene>
<dbReference type="GO" id="GO:0006013">
    <property type="term" value="P:mannose metabolic process"/>
    <property type="evidence" value="ECO:0007669"/>
    <property type="project" value="InterPro"/>
</dbReference>
<reference evidence="20 21" key="1">
    <citation type="submission" date="2016-03" db="EMBL/GenBank/DDBJ databases">
        <title>Mechanisms controlling the formation of the plant cell surface in tip-growing cells are functionally conserved among land plants.</title>
        <authorList>
            <person name="Honkanen S."/>
            <person name="Jones V.A."/>
            <person name="Morieri G."/>
            <person name="Champion C."/>
            <person name="Hetherington A.J."/>
            <person name="Kelly S."/>
            <person name="Saint-Marcoux D."/>
            <person name="Proust H."/>
            <person name="Prescott H."/>
            <person name="Dolan L."/>
        </authorList>
    </citation>
    <scope>NUCLEOTIDE SEQUENCE [LARGE SCALE GENOMIC DNA]</scope>
    <source>
        <strain evidence="21">cv. Tak-1 and cv. Tak-2</strain>
        <tissue evidence="20">Whole gametophyte</tissue>
    </source>
</reference>
<evidence type="ECO:0000313" key="22">
    <source>
        <dbReference type="Proteomes" id="UP001162541"/>
    </source>
</evidence>
<dbReference type="GO" id="GO:0030246">
    <property type="term" value="F:carbohydrate binding"/>
    <property type="evidence" value="ECO:0007669"/>
    <property type="project" value="InterPro"/>
</dbReference>
<feature type="transmembrane region" description="Helical" evidence="17">
    <location>
        <begin position="57"/>
        <end position="74"/>
    </location>
</feature>
<keyword evidence="11 17" id="KW-0472">Membrane</keyword>
<evidence type="ECO:0000256" key="4">
    <source>
        <dbReference type="ARBA" id="ARBA00022692"/>
    </source>
</evidence>
<evidence type="ECO:0000256" key="5">
    <source>
        <dbReference type="ARBA" id="ARBA00022723"/>
    </source>
</evidence>
<dbReference type="SUPFAM" id="SSF88688">
    <property type="entry name" value="Families 57/38 glycoside transferase middle domain"/>
    <property type="match status" value="1"/>
</dbReference>
<dbReference type="FunFam" id="2.70.98.30:FF:000007">
    <property type="entry name" value="Alpha-mannosidase"/>
    <property type="match status" value="1"/>
</dbReference>
<dbReference type="Proteomes" id="UP001162541">
    <property type="component" value="Chromosome 6"/>
</dbReference>
<organism evidence="20 21">
    <name type="scientific">Marchantia polymorpha subsp. ruderalis</name>
    <dbReference type="NCBI Taxonomy" id="1480154"/>
    <lineage>
        <taxon>Eukaryota</taxon>
        <taxon>Viridiplantae</taxon>
        <taxon>Streptophyta</taxon>
        <taxon>Embryophyta</taxon>
        <taxon>Marchantiophyta</taxon>
        <taxon>Marchantiopsida</taxon>
        <taxon>Marchantiidae</taxon>
        <taxon>Marchantiales</taxon>
        <taxon>Marchantiaceae</taxon>
        <taxon>Marchantia</taxon>
    </lineage>
</organism>
<comment type="subcellular location">
    <subcellularLocation>
        <location evidence="1">Golgi apparatus membrane</location>
        <topology evidence="1">Single-pass type II membrane protein</topology>
    </subcellularLocation>
</comment>
<evidence type="ECO:0000256" key="8">
    <source>
        <dbReference type="ARBA" id="ARBA00022968"/>
    </source>
</evidence>
<dbReference type="EMBL" id="LVLJ01001379">
    <property type="protein sequence ID" value="OAE29962.1"/>
    <property type="molecule type" value="Genomic_DNA"/>
</dbReference>
<evidence type="ECO:0000256" key="6">
    <source>
        <dbReference type="ARBA" id="ARBA00022801"/>
    </source>
</evidence>
<evidence type="ECO:0000256" key="1">
    <source>
        <dbReference type="ARBA" id="ARBA00004323"/>
    </source>
</evidence>
<evidence type="ECO:0000256" key="12">
    <source>
        <dbReference type="ARBA" id="ARBA00023157"/>
    </source>
</evidence>
<dbReference type="Gene3D" id="2.60.40.1180">
    <property type="entry name" value="Golgi alpha-mannosidase II"/>
    <property type="match status" value="1"/>
</dbReference>
<dbReference type="GO" id="GO:0004572">
    <property type="term" value="F:mannosyl-oligosaccharide 1,3-1,6-alpha-mannosidase activity"/>
    <property type="evidence" value="ECO:0007669"/>
    <property type="project" value="UniProtKB-EC"/>
</dbReference>
<dbReference type="FunFam" id="3.20.110.10:FF:000005">
    <property type="entry name" value="Alpha-mannosidase"/>
    <property type="match status" value="1"/>
</dbReference>
<dbReference type="InterPro" id="IPR027291">
    <property type="entry name" value="Glyco_hydro_38_N_sf"/>
</dbReference>
<dbReference type="Gene3D" id="2.70.98.30">
    <property type="entry name" value="Golgi alpha-mannosidase II, domain 4"/>
    <property type="match status" value="1"/>
</dbReference>
<dbReference type="InterPro" id="IPR011013">
    <property type="entry name" value="Gal_mutarotase_sf_dom"/>
</dbReference>
<keyword evidence="5 15" id="KW-0479">Metal-binding</keyword>
<dbReference type="FunFam" id="2.60.40.1180:FF:000019">
    <property type="entry name" value="Alpha-mannosidase 2"/>
    <property type="match status" value="1"/>
</dbReference>
<evidence type="ECO:0000256" key="10">
    <source>
        <dbReference type="ARBA" id="ARBA00023034"/>
    </source>
</evidence>
<dbReference type="Proteomes" id="UP000077202">
    <property type="component" value="Unassembled WGS sequence"/>
</dbReference>
<evidence type="ECO:0000256" key="17">
    <source>
        <dbReference type="SAM" id="Phobius"/>
    </source>
</evidence>
<feature type="domain" description="Glycoside hydrolase family 38 central" evidence="18">
    <location>
        <begin position="496"/>
        <end position="581"/>
    </location>
</feature>
<accession>A0A176WC57</accession>
<dbReference type="CDD" id="cd10809">
    <property type="entry name" value="GH38N_AMII_GMII_SfManIII_like"/>
    <property type="match status" value="1"/>
</dbReference>
<comment type="pathway">
    <text evidence="2">Protein modification; protein glycosylation.</text>
</comment>